<keyword evidence="3 4" id="KW-0597">Phosphoprotein</keyword>
<evidence type="ECO:0000313" key="8">
    <source>
        <dbReference type="EMBL" id="MCW6506822.1"/>
    </source>
</evidence>
<reference evidence="8" key="1">
    <citation type="submission" date="2022-05" db="EMBL/GenBank/DDBJ databases">
        <authorList>
            <person name="Pankratov T."/>
        </authorList>
    </citation>
    <scope>NUCLEOTIDE SEQUENCE</scope>
    <source>
        <strain evidence="8">BP6-180914</strain>
    </source>
</reference>
<dbReference type="CDD" id="cd00082">
    <property type="entry name" value="HisKA"/>
    <property type="match status" value="1"/>
</dbReference>
<feature type="modified residue" description="4-aspartylphosphate" evidence="4">
    <location>
        <position position="496"/>
    </location>
</feature>
<protein>
    <recommendedName>
        <fullName evidence="2">histidine kinase</fullName>
        <ecNumber evidence="2">2.7.13.3</ecNumber>
    </recommendedName>
</protein>
<dbReference type="InterPro" id="IPR036097">
    <property type="entry name" value="HisK_dim/P_sf"/>
</dbReference>
<dbReference type="Pfam" id="PF02518">
    <property type="entry name" value="HATPase_c"/>
    <property type="match status" value="1"/>
</dbReference>
<dbReference type="SUPFAM" id="SSF55874">
    <property type="entry name" value="ATPase domain of HSP90 chaperone/DNA topoisomerase II/histidine kinase"/>
    <property type="match status" value="1"/>
</dbReference>
<feature type="domain" description="Histidine kinase" evidence="6">
    <location>
        <begin position="207"/>
        <end position="427"/>
    </location>
</feature>
<dbReference type="PANTHER" id="PTHR43065">
    <property type="entry name" value="SENSOR HISTIDINE KINASE"/>
    <property type="match status" value="1"/>
</dbReference>
<dbReference type="EMBL" id="JAMOIM010000001">
    <property type="protein sequence ID" value="MCW6506822.1"/>
    <property type="molecule type" value="Genomic_DNA"/>
</dbReference>
<dbReference type="InterPro" id="IPR003661">
    <property type="entry name" value="HisK_dim/P_dom"/>
</dbReference>
<dbReference type="EC" id="2.7.13.3" evidence="2"/>
<dbReference type="InterPro" id="IPR004358">
    <property type="entry name" value="Sig_transdc_His_kin-like_C"/>
</dbReference>
<sequence length="576" mass="62514">MTTEKSEKLQNLFLVVAPAGRDAEVTAQLLRTAGIEALADPDGRRLTAAISNGDHAGAILTDDALSRLDEGEILHAIEAQAPWSDFPFILLTKRGELRRGTRRLEDVINVTVLERPLHPASLVSAARAALRARERQRLAAQHLADREKARTELQQFADTLEAKVLERTRELAAANDRLTAEIGERERAEARLVQAQKMEAIGQLTGGIAHDFNNLLTAVIGSLEMLIRRTDDEKIQRLASMALQAGERGAALTSQLLSFSRKQRLSPRPVQINTVVESMSDLLTRTIGAGVMVRADLARDLWRALADPTQIEVMLLNLAINARDAMPAGGTLTIGTRNISRVPASVQGELAQGEYVAIEVADTGIGMSQEVQARAFEPFFTTKAQGKGTGLGLAQVYGFARQSGGTVRITSAEGEGTRITLYLPRTRDSTEPAQIEGMKHVDGGGARILIVDDDSDVREVAAQMIEEVGYSVVAVSSGAEALREFGRNHFALVLTDVVMPGMSGVELARRLREIAPHVPLLFASGYADIQTFGEELSTERVLRKPYRIGEVATLIGDILEDRDTIHSSKEADICSS</sequence>
<feature type="coiled-coil region" evidence="5">
    <location>
        <begin position="157"/>
        <end position="191"/>
    </location>
</feature>
<dbReference type="AlphaFoldDB" id="A0AA41Z013"/>
<dbReference type="Gene3D" id="3.30.565.10">
    <property type="entry name" value="Histidine kinase-like ATPase, C-terminal domain"/>
    <property type="match status" value="1"/>
</dbReference>
<organism evidence="8 9">
    <name type="scientific">Lichenifustis flavocetrariae</name>
    <dbReference type="NCBI Taxonomy" id="2949735"/>
    <lineage>
        <taxon>Bacteria</taxon>
        <taxon>Pseudomonadati</taxon>
        <taxon>Pseudomonadota</taxon>
        <taxon>Alphaproteobacteria</taxon>
        <taxon>Hyphomicrobiales</taxon>
        <taxon>Lichenihabitantaceae</taxon>
        <taxon>Lichenifustis</taxon>
    </lineage>
</organism>
<evidence type="ECO:0000259" key="7">
    <source>
        <dbReference type="PROSITE" id="PS50110"/>
    </source>
</evidence>
<dbReference type="CDD" id="cd00156">
    <property type="entry name" value="REC"/>
    <property type="match status" value="1"/>
</dbReference>
<dbReference type="GO" id="GO:0000155">
    <property type="term" value="F:phosphorelay sensor kinase activity"/>
    <property type="evidence" value="ECO:0007669"/>
    <property type="project" value="InterPro"/>
</dbReference>
<dbReference type="PROSITE" id="PS50110">
    <property type="entry name" value="RESPONSE_REGULATORY"/>
    <property type="match status" value="1"/>
</dbReference>
<feature type="domain" description="Response regulatory" evidence="7">
    <location>
        <begin position="447"/>
        <end position="559"/>
    </location>
</feature>
<name>A0AA41Z013_9HYPH</name>
<dbReference type="SUPFAM" id="SSF52172">
    <property type="entry name" value="CheY-like"/>
    <property type="match status" value="2"/>
</dbReference>
<evidence type="ECO:0000256" key="2">
    <source>
        <dbReference type="ARBA" id="ARBA00012438"/>
    </source>
</evidence>
<dbReference type="Gene3D" id="3.40.50.2300">
    <property type="match status" value="2"/>
</dbReference>
<keyword evidence="5" id="KW-0175">Coiled coil</keyword>
<keyword evidence="9" id="KW-1185">Reference proteome</keyword>
<dbReference type="Proteomes" id="UP001165667">
    <property type="component" value="Unassembled WGS sequence"/>
</dbReference>
<dbReference type="SUPFAM" id="SSF47384">
    <property type="entry name" value="Homodimeric domain of signal transducing histidine kinase"/>
    <property type="match status" value="1"/>
</dbReference>
<comment type="catalytic activity">
    <reaction evidence="1">
        <text>ATP + protein L-histidine = ADP + protein N-phospho-L-histidine.</text>
        <dbReference type="EC" id="2.7.13.3"/>
    </reaction>
</comment>
<evidence type="ECO:0000256" key="4">
    <source>
        <dbReference type="PROSITE-ProRule" id="PRU00169"/>
    </source>
</evidence>
<dbReference type="SMART" id="SM00387">
    <property type="entry name" value="HATPase_c"/>
    <property type="match status" value="1"/>
</dbReference>
<evidence type="ECO:0000256" key="5">
    <source>
        <dbReference type="SAM" id="Coils"/>
    </source>
</evidence>
<dbReference type="PRINTS" id="PR00344">
    <property type="entry name" value="BCTRLSENSOR"/>
</dbReference>
<accession>A0AA41Z013</accession>
<comment type="caution">
    <text evidence="8">The sequence shown here is derived from an EMBL/GenBank/DDBJ whole genome shotgun (WGS) entry which is preliminary data.</text>
</comment>
<dbReference type="Gene3D" id="1.10.287.130">
    <property type="match status" value="1"/>
</dbReference>
<dbReference type="InterPro" id="IPR036890">
    <property type="entry name" value="HATPase_C_sf"/>
</dbReference>
<dbReference type="InterPro" id="IPR001789">
    <property type="entry name" value="Sig_transdc_resp-reg_receiver"/>
</dbReference>
<gene>
    <name evidence="8" type="ORF">M8523_02155</name>
</gene>
<dbReference type="InterPro" id="IPR005467">
    <property type="entry name" value="His_kinase_dom"/>
</dbReference>
<dbReference type="InterPro" id="IPR003594">
    <property type="entry name" value="HATPase_dom"/>
</dbReference>
<dbReference type="PANTHER" id="PTHR43065:SF42">
    <property type="entry name" value="TWO-COMPONENT SENSOR PPRA"/>
    <property type="match status" value="1"/>
</dbReference>
<evidence type="ECO:0000256" key="1">
    <source>
        <dbReference type="ARBA" id="ARBA00000085"/>
    </source>
</evidence>
<dbReference type="RefSeq" id="WP_282583165.1">
    <property type="nucleotide sequence ID" value="NZ_JAMOIM010000001.1"/>
</dbReference>
<dbReference type="InterPro" id="IPR011006">
    <property type="entry name" value="CheY-like_superfamily"/>
</dbReference>
<dbReference type="SMART" id="SM00448">
    <property type="entry name" value="REC"/>
    <property type="match status" value="1"/>
</dbReference>
<evidence type="ECO:0000259" key="6">
    <source>
        <dbReference type="PROSITE" id="PS50109"/>
    </source>
</evidence>
<dbReference type="PROSITE" id="PS50109">
    <property type="entry name" value="HIS_KIN"/>
    <property type="match status" value="1"/>
</dbReference>
<evidence type="ECO:0000256" key="3">
    <source>
        <dbReference type="ARBA" id="ARBA00022553"/>
    </source>
</evidence>
<dbReference type="SMART" id="SM00388">
    <property type="entry name" value="HisKA"/>
    <property type="match status" value="1"/>
</dbReference>
<dbReference type="Pfam" id="PF00512">
    <property type="entry name" value="HisKA"/>
    <property type="match status" value="1"/>
</dbReference>
<evidence type="ECO:0000313" key="9">
    <source>
        <dbReference type="Proteomes" id="UP001165667"/>
    </source>
</evidence>
<dbReference type="Pfam" id="PF00072">
    <property type="entry name" value="Response_reg"/>
    <property type="match status" value="1"/>
</dbReference>
<proteinExistence type="predicted"/>